<evidence type="ECO:0000256" key="7">
    <source>
        <dbReference type="ARBA" id="ARBA00023004"/>
    </source>
</evidence>
<feature type="binding site" evidence="12">
    <location>
        <position position="876"/>
    </location>
    <ligand>
        <name>[4Fe-4S] cluster</name>
        <dbReference type="ChEBI" id="CHEBI:49883"/>
        <label>3</label>
    </ligand>
</feature>
<evidence type="ECO:0000256" key="3">
    <source>
        <dbReference type="ARBA" id="ARBA00022485"/>
    </source>
</evidence>
<dbReference type="PROSITE" id="PS00198">
    <property type="entry name" value="4FE4S_FER_1"/>
    <property type="match status" value="2"/>
</dbReference>
<feature type="binding site" evidence="12">
    <location>
        <position position="873"/>
    </location>
    <ligand>
        <name>[4Fe-4S] cluster</name>
        <dbReference type="ChEBI" id="CHEBI:49883"/>
        <label>3</label>
    </ligand>
</feature>
<dbReference type="InterPro" id="IPR017896">
    <property type="entry name" value="4Fe4S_Fe-S-bd"/>
</dbReference>
<dbReference type="InterPro" id="IPR002869">
    <property type="entry name" value="Pyrv_flavodox_OxRed_cen"/>
</dbReference>
<dbReference type="FunFam" id="3.40.920.10:FF:000001">
    <property type="entry name" value="Pyruvate:ferredoxin (Flavodoxin) oxidoreductase"/>
    <property type="match status" value="1"/>
</dbReference>
<evidence type="ECO:0000256" key="12">
    <source>
        <dbReference type="PIRSR" id="PIRSR000159-50"/>
    </source>
</evidence>
<dbReference type="InterPro" id="IPR011766">
    <property type="entry name" value="TPP_enzyme_TPP-bd"/>
</dbReference>
<dbReference type="Proteomes" id="UP000188342">
    <property type="component" value="Unassembled WGS sequence"/>
</dbReference>
<dbReference type="InterPro" id="IPR019456">
    <property type="entry name" value="Pyrv-flavodox_OxRtase_EKR"/>
</dbReference>
<feature type="domain" description="4Fe-4S ferredoxin-type" evidence="14">
    <location>
        <begin position="735"/>
        <end position="764"/>
    </location>
</feature>
<dbReference type="Gene3D" id="3.30.70.20">
    <property type="match status" value="1"/>
</dbReference>
<feature type="binding site" evidence="12">
    <location>
        <position position="800"/>
    </location>
    <ligand>
        <name>[4Fe-4S] cluster</name>
        <dbReference type="ChEBI" id="CHEBI:49883"/>
        <label>2</label>
    </ligand>
</feature>
<feature type="binding site" evidence="10">
    <location>
        <position position="114"/>
    </location>
    <ligand>
        <name>pyruvate</name>
        <dbReference type="ChEBI" id="CHEBI:15361"/>
    </ligand>
</feature>
<comment type="similarity">
    <text evidence="1 9">Belongs to the pyruvate:ferredoxin/flavodoxin oxidoreductase family.</text>
</comment>
<dbReference type="PROSITE" id="PS51379">
    <property type="entry name" value="4FE4S_FER_2"/>
    <property type="match status" value="2"/>
</dbReference>
<dbReference type="InterPro" id="IPR050722">
    <property type="entry name" value="Pyruvate:ferred/Flavod_OxRd"/>
</dbReference>
<dbReference type="GO" id="GO:0000287">
    <property type="term" value="F:magnesium ion binding"/>
    <property type="evidence" value="ECO:0007669"/>
    <property type="project" value="UniProtKB-ARBA"/>
</dbReference>
<dbReference type="GO" id="GO:0051539">
    <property type="term" value="F:4 iron, 4 sulfur cluster binding"/>
    <property type="evidence" value="ECO:0007669"/>
    <property type="project" value="UniProtKB-KW"/>
</dbReference>
<keyword evidence="2 9" id="KW-0813">Transport</keyword>
<feature type="binding site" evidence="12">
    <location>
        <position position="1133"/>
    </location>
    <ligand>
        <name>[4Fe-4S] cluster</name>
        <dbReference type="ChEBI" id="CHEBI:49883"/>
        <label>3</label>
    </ligand>
</feature>
<keyword evidence="16" id="KW-1185">Reference proteome</keyword>
<evidence type="ECO:0000256" key="8">
    <source>
        <dbReference type="ARBA" id="ARBA00023014"/>
    </source>
</evidence>
<feature type="binding site" evidence="12">
    <location>
        <position position="744"/>
    </location>
    <ligand>
        <name>[4Fe-4S] cluster</name>
        <dbReference type="ChEBI" id="CHEBI:49883"/>
        <label>1</label>
    </ligand>
</feature>
<keyword evidence="6 9" id="KW-0560">Oxidoreductase</keyword>
<evidence type="ECO:0000256" key="10">
    <source>
        <dbReference type="PIRSR" id="PIRSR000159-1"/>
    </source>
</evidence>
<accession>A0A1R4JXN0</accession>
<dbReference type="PIRSF" id="PIRSF000159">
    <property type="entry name" value="NifJ"/>
    <property type="match status" value="1"/>
</dbReference>
<dbReference type="InterPro" id="IPR017900">
    <property type="entry name" value="4Fe4S_Fe_S_CS"/>
</dbReference>
<reference evidence="15 16" key="1">
    <citation type="submission" date="2017-02" db="EMBL/GenBank/DDBJ databases">
        <authorList>
            <person name="Peterson S.W."/>
        </authorList>
    </citation>
    <scope>NUCLEOTIDE SEQUENCE [LARGE SCALE GENOMIC DNA]</scope>
    <source>
        <strain evidence="15 16">LSP_Lj1</strain>
    </source>
</reference>
<dbReference type="Gene3D" id="3.40.50.920">
    <property type="match status" value="1"/>
</dbReference>
<evidence type="ECO:0000256" key="4">
    <source>
        <dbReference type="ARBA" id="ARBA00022723"/>
    </source>
</evidence>
<keyword evidence="4 12" id="KW-0479">Metal-binding</keyword>
<sequence length="1242" mass="135409">MTEKQKSYKLFPQEPVRDQRSGTYGAFVPPMPESVTAPYGQPGGHDQSPVEPGERLIVDGNEAAVDVAYRLNELCSIYPITPSSTMAELADEWASHGRTNIFGQVPTVVEMQSEGGAAGAMHGALQGGAMCTTFTASQGLLLMIPNMYKIAGELTSTVFHVAARSLATQGLSIFGDHQDVMAVRQTGVAMLSSASVQEAHDMALISQVATMHTRLPFVHFFDGFRTSHELNTLERLSDEVLRAMVPDSLVQEHRARALSPANPFIRGTAQNPDTHFQSRETANPFYTWAPSVVQKVMDNFAALTHRQYNLVDYYGDPHAERVVVVMGSGAETVRETIDYLAKQGQKVGMLQIRLYRPFPTEQLLAAIPTSARRIAVLDRTKEPGAGGEPLFLDVMTALGEAVSRGQRETMPVVIGGRYGISSKEFTPGMVVGIFDELALEQPRPRFTVGINDDVTHLSLPYDADLDIEDPATLRAVFYGLGSDGTVGANKNTIKILGSDPETFAQGYFVYDSKKSGSRTVSHLRFGPNPIKAPYLVSKAGFIGCHHWSILERVDVLEFARKGTTLLINSPYPVEEVWDRMPEPLQAKIIDLGINVHVVDANAVARDAGLGGRTNTVLQTCFFAISGVLPRELAIEKIKKAITKTYSKKSMEIVAKNHKAVDASVAQLHKLEVPGSTTSDHGLLAPVPDFAPKFVQKVTAPMLAGRGDDLPVSALPIDGSYPSGTTKYEKRNISDLIAVWDPEACIQCGNCSFVCPHAVLRAKYYGAGELEGHPEGFETVELNAAGLPDTRYTLQVYAEDCTGCGLCVEACPVNPIGQPQRKAINLAPVLDRTEQKKNVDFFETLPQNDRSRVDFGTVRGTQFLEPLFEFSGACSGCGETPYLKLLTQLFGDRTSVANATGCSSIYGGNLPTTPWAKNAQGRGPAWSNSLFEDNAEFGLGLRLAADFHTNLARTRLEELRGELADDELVDGLLNAPQKQEIDLAAQAERLGRLQEKLATMSGPKVADLASVADHLLRRSVWIVGGDGWAYDIGSAGVDHVLASGRNVNVLVLDTEVYSNTGGQSSKSTPMGAVAKFASGGKVTNKKDMAMQAIAYGNVYVARVAMGADPQQTLKAFREAEAYDGPSLIIAYSHCIAHGIDIRKGLDQQYKAVNSGHWPLMRYNPVVRNEGGNPFLLDSPRPRLSLKEYHANELRFKMLFNADPDEAQRLLELAQEQVERRWLDYERMATRHASEFAADARKDA</sequence>
<dbReference type="SUPFAM" id="SSF52922">
    <property type="entry name" value="TK C-terminal domain-like"/>
    <property type="match status" value="1"/>
</dbReference>
<feature type="binding site" evidence="12">
    <location>
        <position position="750"/>
    </location>
    <ligand>
        <name>[4Fe-4S] cluster</name>
        <dbReference type="ChEBI" id="CHEBI:49883"/>
        <label>1</label>
    </ligand>
</feature>
<feature type="binding site" evidence="12">
    <location>
        <position position="747"/>
    </location>
    <ligand>
        <name>[4Fe-4S] cluster</name>
        <dbReference type="ChEBI" id="CHEBI:49883"/>
        <label>1</label>
    </ligand>
</feature>
<dbReference type="InterPro" id="IPR009014">
    <property type="entry name" value="Transketo_C/PFOR_II"/>
</dbReference>
<proteinExistence type="inferred from homology"/>
<feature type="region of interest" description="Disordered" evidence="13">
    <location>
        <begin position="1"/>
        <end position="49"/>
    </location>
</feature>
<dbReference type="SMART" id="SM00890">
    <property type="entry name" value="EKR"/>
    <property type="match status" value="1"/>
</dbReference>
<evidence type="ECO:0000259" key="14">
    <source>
        <dbReference type="PROSITE" id="PS51379"/>
    </source>
</evidence>
<dbReference type="Pfam" id="PF17147">
    <property type="entry name" value="PFOR_II"/>
    <property type="match status" value="1"/>
</dbReference>
<dbReference type="InterPro" id="IPR037112">
    <property type="entry name" value="Pyrv-flavodox_OxR_EKR_sf"/>
</dbReference>
<evidence type="ECO:0000256" key="6">
    <source>
        <dbReference type="ARBA" id="ARBA00023002"/>
    </source>
</evidence>
<feature type="site" description="Important for catalytic activity" evidence="11">
    <location>
        <position position="81"/>
    </location>
</feature>
<protein>
    <submittedName>
        <fullName evidence="15">Pyruvate-flavodoxin oxidoreductase</fullName>
        <ecNumber evidence="15">1.2.7.-</ecNumber>
    </submittedName>
</protein>
<dbReference type="Pfam" id="PF01558">
    <property type="entry name" value="POR"/>
    <property type="match status" value="1"/>
</dbReference>
<evidence type="ECO:0000256" key="1">
    <source>
        <dbReference type="ARBA" id="ARBA00009032"/>
    </source>
</evidence>
<feature type="binding site" evidence="10">
    <location>
        <position position="901"/>
    </location>
    <ligand>
        <name>thiamine diphosphate</name>
        <dbReference type="ChEBI" id="CHEBI:58937"/>
    </ligand>
</feature>
<keyword evidence="15" id="KW-0670">Pyruvate</keyword>
<dbReference type="FunFam" id="3.40.50.920:FF:000007">
    <property type="entry name" value="Pyruvate:ferredoxin (Flavodoxin) oxidoreductase"/>
    <property type="match status" value="1"/>
</dbReference>
<feature type="site" description="Important for catalytic activity" evidence="11">
    <location>
        <position position="114"/>
    </location>
</feature>
<dbReference type="EMBL" id="FUKQ01000038">
    <property type="protein sequence ID" value="SJN37011.1"/>
    <property type="molecule type" value="Genomic_DNA"/>
</dbReference>
<feature type="binding site" evidence="12">
    <location>
        <position position="901"/>
    </location>
    <ligand>
        <name>[4Fe-4S] cluster</name>
        <dbReference type="ChEBI" id="CHEBI:49883"/>
        <label>3</label>
    </ligand>
</feature>
<evidence type="ECO:0000256" key="2">
    <source>
        <dbReference type="ARBA" id="ARBA00022448"/>
    </source>
</evidence>
<feature type="binding site" evidence="10">
    <location>
        <begin position="1024"/>
        <end position="1027"/>
    </location>
    <ligand>
        <name>thiamine diphosphate</name>
        <dbReference type="ChEBI" id="CHEBI:58937"/>
    </ligand>
</feature>
<feature type="binding site" evidence="10">
    <location>
        <position position="81"/>
    </location>
    <ligand>
        <name>pyruvate</name>
        <dbReference type="ChEBI" id="CHEBI:15361"/>
    </ligand>
</feature>
<dbReference type="FunFam" id="3.40.50.970:FF:000041">
    <property type="entry name" value="Pyruvate:ferredoxin (Flavodoxin) oxidoreductase"/>
    <property type="match status" value="1"/>
</dbReference>
<dbReference type="NCBIfam" id="TIGR02176">
    <property type="entry name" value="pyruv_ox_red"/>
    <property type="match status" value="1"/>
</dbReference>
<dbReference type="GO" id="GO:0022900">
    <property type="term" value="P:electron transport chain"/>
    <property type="evidence" value="ECO:0007669"/>
    <property type="project" value="InterPro"/>
</dbReference>
<dbReference type="Gene3D" id="3.40.50.970">
    <property type="match status" value="2"/>
</dbReference>
<dbReference type="GO" id="GO:0016903">
    <property type="term" value="F:oxidoreductase activity, acting on the aldehyde or oxo group of donors"/>
    <property type="evidence" value="ECO:0007669"/>
    <property type="project" value="InterPro"/>
</dbReference>
<dbReference type="InterPro" id="IPR019752">
    <property type="entry name" value="Pyrv/ketoisovalerate_OxRed_cat"/>
</dbReference>
<dbReference type="PANTHER" id="PTHR32154:SF0">
    <property type="entry name" value="PYRUVATE-FLAVODOXIN OXIDOREDUCTASE-RELATED"/>
    <property type="match status" value="1"/>
</dbReference>
<dbReference type="AlphaFoldDB" id="A0A1R4JXN0"/>
<dbReference type="SUPFAM" id="SSF53323">
    <property type="entry name" value="Pyruvate-ferredoxin oxidoreductase, PFOR, domain III"/>
    <property type="match status" value="1"/>
</dbReference>
<dbReference type="GO" id="GO:0005506">
    <property type="term" value="F:iron ion binding"/>
    <property type="evidence" value="ECO:0007669"/>
    <property type="project" value="InterPro"/>
</dbReference>
<dbReference type="InterPro" id="IPR033412">
    <property type="entry name" value="PFOR_II"/>
</dbReference>
<dbReference type="Pfam" id="PF02775">
    <property type="entry name" value="TPP_enzyme_C"/>
    <property type="match status" value="1"/>
</dbReference>
<dbReference type="GO" id="GO:0006979">
    <property type="term" value="P:response to oxidative stress"/>
    <property type="evidence" value="ECO:0007669"/>
    <property type="project" value="TreeGrafter"/>
</dbReference>
<dbReference type="STRING" id="1255658.FM114_10240"/>
<dbReference type="SUPFAM" id="SSF54862">
    <property type="entry name" value="4Fe-4S ferredoxins"/>
    <property type="match status" value="1"/>
</dbReference>
<evidence type="ECO:0000256" key="13">
    <source>
        <dbReference type="SAM" id="MobiDB-lite"/>
    </source>
</evidence>
<organism evidence="15 16">
    <name type="scientific">Luteococcus japonicus LSP_Lj1</name>
    <dbReference type="NCBI Taxonomy" id="1255658"/>
    <lineage>
        <taxon>Bacteria</taxon>
        <taxon>Bacillati</taxon>
        <taxon>Actinomycetota</taxon>
        <taxon>Actinomycetes</taxon>
        <taxon>Propionibacteriales</taxon>
        <taxon>Propionibacteriaceae</taxon>
        <taxon>Luteococcus</taxon>
    </lineage>
</organism>
<dbReference type="Pfam" id="PF12838">
    <property type="entry name" value="Fer4_7"/>
    <property type="match status" value="1"/>
</dbReference>
<evidence type="ECO:0000256" key="5">
    <source>
        <dbReference type="ARBA" id="ARBA00022982"/>
    </source>
</evidence>
<dbReference type="SUPFAM" id="SSF52518">
    <property type="entry name" value="Thiamin diphosphate-binding fold (THDP-binding)"/>
    <property type="match status" value="2"/>
</dbReference>
<evidence type="ECO:0000256" key="11">
    <source>
        <dbReference type="PIRSR" id="PIRSR000159-2"/>
    </source>
</evidence>
<dbReference type="PANTHER" id="PTHR32154">
    <property type="entry name" value="PYRUVATE-FLAVODOXIN OXIDOREDUCTASE-RELATED"/>
    <property type="match status" value="1"/>
</dbReference>
<dbReference type="Pfam" id="PF10371">
    <property type="entry name" value="EKR"/>
    <property type="match status" value="1"/>
</dbReference>
<dbReference type="CDD" id="cd03377">
    <property type="entry name" value="TPP_PFOR_PNO"/>
    <property type="match status" value="1"/>
</dbReference>
<dbReference type="InterPro" id="IPR002880">
    <property type="entry name" value="Pyrv_Fd/Flavodoxin_OxRdtase_N"/>
</dbReference>
<evidence type="ECO:0000256" key="9">
    <source>
        <dbReference type="PIRNR" id="PIRNR000159"/>
    </source>
</evidence>
<evidence type="ECO:0000313" key="16">
    <source>
        <dbReference type="Proteomes" id="UP000188342"/>
    </source>
</evidence>
<keyword evidence="5 9" id="KW-0249">Electron transport</keyword>
<feature type="binding site" evidence="10">
    <location>
        <position position="164"/>
    </location>
    <ligand>
        <name>pyruvate</name>
        <dbReference type="ChEBI" id="CHEBI:15361"/>
    </ligand>
</feature>
<dbReference type="Gene3D" id="4.10.780.10">
    <property type="entry name" value="Pyruvate-flavodoxin oxidoreductase, EKR domain"/>
    <property type="match status" value="1"/>
</dbReference>
<feature type="binding site" evidence="10">
    <location>
        <begin position="1053"/>
        <end position="1058"/>
    </location>
    <ligand>
        <name>thiamine diphosphate</name>
        <dbReference type="ChEBI" id="CHEBI:58937"/>
    </ligand>
</feature>
<feature type="binding site" evidence="12">
    <location>
        <position position="803"/>
    </location>
    <ligand>
        <name>[4Fe-4S] cluster</name>
        <dbReference type="ChEBI" id="CHEBI:49883"/>
        <label>2</label>
    </ligand>
</feature>
<keyword evidence="8 12" id="KW-0411">Iron-sulfur</keyword>
<keyword evidence="7 12" id="KW-0408">Iron</keyword>
<dbReference type="GO" id="GO:0030976">
    <property type="term" value="F:thiamine pyrophosphate binding"/>
    <property type="evidence" value="ECO:0007669"/>
    <property type="project" value="InterPro"/>
</dbReference>
<feature type="binding site" evidence="12">
    <location>
        <position position="810"/>
    </location>
    <ligand>
        <name>[4Fe-4S] cluster</name>
        <dbReference type="ChEBI" id="CHEBI:49883"/>
        <label>1</label>
    </ligand>
</feature>
<dbReference type="InterPro" id="IPR029061">
    <property type="entry name" value="THDP-binding"/>
</dbReference>
<feature type="domain" description="4Fe-4S ferredoxin-type" evidence="14">
    <location>
        <begin position="791"/>
        <end position="820"/>
    </location>
</feature>
<comment type="cofactor">
    <cofactor evidence="12">
        <name>[4Fe-4S] cluster</name>
        <dbReference type="ChEBI" id="CHEBI:49883"/>
    </cofactor>
    <text evidence="12">Binds 3 [4Fe-4S] clusters per subunit.</text>
</comment>
<name>A0A1R4JXN0_9ACTN</name>
<evidence type="ECO:0000313" key="15">
    <source>
        <dbReference type="EMBL" id="SJN37011.1"/>
    </source>
</evidence>
<feature type="site" description="Important for catalytic activity" evidence="11">
    <location>
        <position position="1058"/>
    </location>
</feature>
<dbReference type="Gene3D" id="3.40.920.10">
    <property type="entry name" value="Pyruvate-ferredoxin oxidoreductase, PFOR, domain III"/>
    <property type="match status" value="1"/>
</dbReference>
<dbReference type="Pfam" id="PF01855">
    <property type="entry name" value="POR_N"/>
    <property type="match status" value="1"/>
</dbReference>
<keyword evidence="3 12" id="KW-0004">4Fe-4S</keyword>
<dbReference type="EC" id="1.2.7.-" evidence="15"/>
<dbReference type="InterPro" id="IPR011895">
    <property type="entry name" value="Pyrv_flavodox_OxRed"/>
</dbReference>
<dbReference type="CDD" id="cd07034">
    <property type="entry name" value="TPP_PYR_PFOR_IOR-alpha_like"/>
    <property type="match status" value="1"/>
</dbReference>
<feature type="binding site" evidence="12">
    <location>
        <position position="754"/>
    </location>
    <ligand>
        <name>[4Fe-4S] cluster</name>
        <dbReference type="ChEBI" id="CHEBI:49883"/>
        <label>2</label>
    </ligand>
</feature>
<gene>
    <name evidence="15" type="ORF">FM114_10240</name>
</gene>
<dbReference type="FunFam" id="3.40.50.970:FF:000012">
    <property type="entry name" value="Pyruvate:ferredoxin (Flavodoxin) oxidoreductase"/>
    <property type="match status" value="1"/>
</dbReference>
<feature type="site" description="Important for catalytic activity" evidence="11">
    <location>
        <position position="164"/>
    </location>
</feature>
<feature type="binding site" evidence="12">
    <location>
        <position position="806"/>
    </location>
    <ligand>
        <name>[4Fe-4S] cluster</name>
        <dbReference type="ChEBI" id="CHEBI:49883"/>
        <label>2</label>
    </ligand>
</feature>
<feature type="binding site" evidence="10">
    <location>
        <position position="878"/>
    </location>
    <ligand>
        <name>thiamine diphosphate</name>
        <dbReference type="ChEBI" id="CHEBI:58937"/>
    </ligand>
</feature>